<dbReference type="RefSeq" id="WP_057738754.1">
    <property type="nucleotide sequence ID" value="NZ_AZEG01000052.1"/>
</dbReference>
<dbReference type="EMBL" id="AZEG01000052">
    <property type="protein sequence ID" value="KRL33205.1"/>
    <property type="molecule type" value="Genomic_DNA"/>
</dbReference>
<dbReference type="AlphaFoldDB" id="A0A0R1PU14"/>
<dbReference type="Proteomes" id="UP000051155">
    <property type="component" value="Unassembled WGS sequence"/>
</dbReference>
<accession>A0A0R1PU14</accession>
<evidence type="ECO:0000313" key="1">
    <source>
        <dbReference type="EMBL" id="KRL33205.1"/>
    </source>
</evidence>
<comment type="caution">
    <text evidence="1">The sequence shown here is derived from an EMBL/GenBank/DDBJ whole genome shotgun (WGS) entry which is preliminary data.</text>
</comment>
<reference evidence="1 2" key="1">
    <citation type="journal article" date="2015" name="Genome Announc.">
        <title>Expanding the biotechnology potential of lactobacilli through comparative genomics of 213 strains and associated genera.</title>
        <authorList>
            <person name="Sun Z."/>
            <person name="Harris H.M."/>
            <person name="McCann A."/>
            <person name="Guo C."/>
            <person name="Argimon S."/>
            <person name="Zhang W."/>
            <person name="Yang X."/>
            <person name="Jeffery I.B."/>
            <person name="Cooney J.C."/>
            <person name="Kagawa T.F."/>
            <person name="Liu W."/>
            <person name="Song Y."/>
            <person name="Salvetti E."/>
            <person name="Wrobel A."/>
            <person name="Rasinkangas P."/>
            <person name="Parkhill J."/>
            <person name="Rea M.C."/>
            <person name="O'Sullivan O."/>
            <person name="Ritari J."/>
            <person name="Douillard F.P."/>
            <person name="Paul Ross R."/>
            <person name="Yang R."/>
            <person name="Briner A.E."/>
            <person name="Felis G.E."/>
            <person name="de Vos W.M."/>
            <person name="Barrangou R."/>
            <person name="Klaenhammer T.R."/>
            <person name="Caufield P.W."/>
            <person name="Cui Y."/>
            <person name="Zhang H."/>
            <person name="O'Toole P.W."/>
        </authorList>
    </citation>
    <scope>NUCLEOTIDE SEQUENCE [LARGE SCALE GENOMIC DNA]</scope>
    <source>
        <strain evidence="1 2">DSM 19971</strain>
    </source>
</reference>
<organism evidence="1 2">
    <name type="scientific">Liquorilactobacillus uvarum DSM 19971</name>
    <dbReference type="NCBI Taxonomy" id="1423812"/>
    <lineage>
        <taxon>Bacteria</taxon>
        <taxon>Bacillati</taxon>
        <taxon>Bacillota</taxon>
        <taxon>Bacilli</taxon>
        <taxon>Lactobacillales</taxon>
        <taxon>Lactobacillaceae</taxon>
        <taxon>Liquorilactobacillus</taxon>
    </lineage>
</organism>
<sequence length="172" mass="20225">MTKKLSEKETVDLVDKADAYLRSISLNRYIGDSWQNMADLVNYLDESGFSLQINPLDEGKIEIEDFKRLFEDVSTQFGYVLAKEKIDYGVVDFLIEISRRNLLKELESRFYKISNYNLFDFLYMVVITREDILLGDMTTLNLIITIQKAIRAKKVLWHNLNENDNQELSYLM</sequence>
<dbReference type="PATRIC" id="fig|1423812.3.peg.2137"/>
<protein>
    <submittedName>
        <fullName evidence="1">Uncharacterized protein</fullName>
    </submittedName>
</protein>
<gene>
    <name evidence="1" type="ORF">FD20_GL002013</name>
</gene>
<evidence type="ECO:0000313" key="2">
    <source>
        <dbReference type="Proteomes" id="UP000051155"/>
    </source>
</evidence>
<proteinExistence type="predicted"/>
<keyword evidence="2" id="KW-1185">Reference proteome</keyword>
<name>A0A0R1PU14_9LACO</name>